<protein>
    <submittedName>
        <fullName evidence="2">Tetratricopeptide repeat protein</fullName>
    </submittedName>
</protein>
<accession>A0A7X6GYP5</accession>
<dbReference type="Gene3D" id="1.25.40.10">
    <property type="entry name" value="Tetratricopeptide repeat domain"/>
    <property type="match status" value="1"/>
</dbReference>
<evidence type="ECO:0000313" key="3">
    <source>
        <dbReference type="Proteomes" id="UP000526408"/>
    </source>
</evidence>
<dbReference type="AlphaFoldDB" id="A0A7X6GYP5"/>
<dbReference type="RefSeq" id="WP_168623138.1">
    <property type="nucleotide sequence ID" value="NZ_JAAZQQ010000002.1"/>
</dbReference>
<proteinExistence type="predicted"/>
<comment type="caution">
    <text evidence="2">The sequence shown here is derived from an EMBL/GenBank/DDBJ whole genome shotgun (WGS) entry which is preliminary data.</text>
</comment>
<keyword evidence="3" id="KW-1185">Reference proteome</keyword>
<evidence type="ECO:0000313" key="2">
    <source>
        <dbReference type="EMBL" id="NKX44793.1"/>
    </source>
</evidence>
<reference evidence="2 3" key="1">
    <citation type="submission" date="2020-04" db="EMBL/GenBank/DDBJ databases">
        <authorList>
            <person name="Yoon J."/>
        </authorList>
    </citation>
    <scope>NUCLEOTIDE SEQUENCE [LARGE SCALE GENOMIC DNA]</scope>
    <source>
        <strain evidence="2 3">KMU-115</strain>
    </source>
</reference>
<evidence type="ECO:0000256" key="1">
    <source>
        <dbReference type="SAM" id="MobiDB-lite"/>
    </source>
</evidence>
<feature type="region of interest" description="Disordered" evidence="1">
    <location>
        <begin position="169"/>
        <end position="203"/>
    </location>
</feature>
<dbReference type="EMBL" id="JAAZQQ010000002">
    <property type="protein sequence ID" value="NKX44793.1"/>
    <property type="molecule type" value="Genomic_DNA"/>
</dbReference>
<gene>
    <name evidence="2" type="ORF">HCU73_09340</name>
</gene>
<organism evidence="2 3">
    <name type="scientific">Roseicyclus persicicus</name>
    <dbReference type="NCBI Taxonomy" id="2650661"/>
    <lineage>
        <taxon>Bacteria</taxon>
        <taxon>Pseudomonadati</taxon>
        <taxon>Pseudomonadota</taxon>
        <taxon>Alphaproteobacteria</taxon>
        <taxon>Rhodobacterales</taxon>
        <taxon>Roseobacteraceae</taxon>
        <taxon>Roseicyclus</taxon>
    </lineage>
</organism>
<name>A0A7X6GYP5_9RHOB</name>
<dbReference type="Pfam" id="PF14559">
    <property type="entry name" value="TPR_19"/>
    <property type="match status" value="1"/>
</dbReference>
<sequence length="203" mass="20232">MARHTAIEEHLAEAAGWQAAGAHDRAAERAAAGLAQAPDAPELLRLLLRAELSRGALDAARDAAGRLAALTPQGRALDLLVETALDLGQGQTARTLLAGAEADGTAAPAQAAQLKARIAMAAGDLLAAKAILVTAIEAAPDLPALRALLAEVMVAAGTAADARAVLTHVGQPPVNPAPPPDDAGATEDTGATADDGLPDSRIG</sequence>
<feature type="compositionally biased region" description="Low complexity" evidence="1">
    <location>
        <begin position="182"/>
        <end position="195"/>
    </location>
</feature>
<dbReference type="InterPro" id="IPR011990">
    <property type="entry name" value="TPR-like_helical_dom_sf"/>
</dbReference>
<dbReference type="Proteomes" id="UP000526408">
    <property type="component" value="Unassembled WGS sequence"/>
</dbReference>